<dbReference type="EMBL" id="MFSS01000082">
    <property type="protein sequence ID" value="OGI42701.1"/>
    <property type="molecule type" value="Genomic_DNA"/>
</dbReference>
<comment type="caution">
    <text evidence="1">The sequence shown here is derived from an EMBL/GenBank/DDBJ whole genome shotgun (WGS) entry which is preliminary data.</text>
</comment>
<sequence length="61" mass="6706">MPLASRVKALLGREESAHPGLSEVAAMVYIGDVYVLREQPQPGKNDGWGENCYHCASPRHL</sequence>
<accession>A0A1F6TC40</accession>
<name>A0A1F6TC40_9PROT</name>
<reference evidence="1 2" key="1">
    <citation type="journal article" date="2016" name="Nat. Commun.">
        <title>Thousands of microbial genomes shed light on interconnected biogeochemical processes in an aquifer system.</title>
        <authorList>
            <person name="Anantharaman K."/>
            <person name="Brown C.T."/>
            <person name="Hug L.A."/>
            <person name="Sharon I."/>
            <person name="Castelle C.J."/>
            <person name="Probst A.J."/>
            <person name="Thomas B.C."/>
            <person name="Singh A."/>
            <person name="Wilkins M.J."/>
            <person name="Karaoz U."/>
            <person name="Brodie E.L."/>
            <person name="Williams K.H."/>
            <person name="Hubbard S.S."/>
            <person name="Banfield J.F."/>
        </authorList>
    </citation>
    <scope>NUCLEOTIDE SEQUENCE [LARGE SCALE GENOMIC DNA]</scope>
</reference>
<protein>
    <submittedName>
        <fullName evidence="1">Uncharacterized protein</fullName>
    </submittedName>
</protein>
<organism evidence="1 2">
    <name type="scientific">Candidatus Muproteobacteria bacterium RBG_16_64_11</name>
    <dbReference type="NCBI Taxonomy" id="1817758"/>
    <lineage>
        <taxon>Bacteria</taxon>
        <taxon>Pseudomonadati</taxon>
        <taxon>Pseudomonadota</taxon>
        <taxon>Candidatus Muproteobacteria</taxon>
    </lineage>
</organism>
<proteinExistence type="predicted"/>
<dbReference type="AlphaFoldDB" id="A0A1F6TC40"/>
<evidence type="ECO:0000313" key="2">
    <source>
        <dbReference type="Proteomes" id="UP000177925"/>
    </source>
</evidence>
<dbReference type="Proteomes" id="UP000177925">
    <property type="component" value="Unassembled WGS sequence"/>
</dbReference>
<gene>
    <name evidence="1" type="ORF">A2150_03765</name>
</gene>
<evidence type="ECO:0000313" key="1">
    <source>
        <dbReference type="EMBL" id="OGI42701.1"/>
    </source>
</evidence>